<reference evidence="1 3" key="1">
    <citation type="submission" date="2014-04" db="EMBL/GenBank/DDBJ databases">
        <authorList>
            <person name="Bishop-Lilly K.A."/>
            <person name="Broomall S.M."/>
            <person name="Chain P.S."/>
            <person name="Chertkov O."/>
            <person name="Coyne S.R."/>
            <person name="Daligault H.E."/>
            <person name="Davenport K.W."/>
            <person name="Erkkila T."/>
            <person name="Frey K.G."/>
            <person name="Gibbons H.S."/>
            <person name="Gu W."/>
            <person name="Jaissle J."/>
            <person name="Johnson S.L."/>
            <person name="Koroleva G.I."/>
            <person name="Ladner J.T."/>
            <person name="Lo C.-C."/>
            <person name="Minogue T.D."/>
            <person name="Munk C."/>
            <person name="Palacios G.F."/>
            <person name="Redden C.L."/>
            <person name="Rosenzweig C.N."/>
            <person name="Scholz M.B."/>
            <person name="Teshima H."/>
            <person name="Xu Y."/>
        </authorList>
    </citation>
    <scope>NUCLEOTIDE SEQUENCE [LARGE SCALE GENOMIC DNA]</scope>
    <source>
        <strain evidence="1 3">BHP</strain>
    </source>
</reference>
<gene>
    <name evidence="2" type="ORF">D0U04_18285</name>
    <name evidence="1" type="ORF">DJ93_4340</name>
</gene>
<accession>A0A090YSH1</accession>
<organism evidence="1 3">
    <name type="scientific">Bacillus clarus</name>
    <dbReference type="NCBI Taxonomy" id="2338372"/>
    <lineage>
        <taxon>Bacteria</taxon>
        <taxon>Bacillati</taxon>
        <taxon>Bacillota</taxon>
        <taxon>Bacilli</taxon>
        <taxon>Bacillales</taxon>
        <taxon>Bacillaceae</taxon>
        <taxon>Bacillus</taxon>
        <taxon>Bacillus cereus group</taxon>
    </lineage>
</organism>
<dbReference type="EMBL" id="JMQC01000008">
    <property type="protein sequence ID" value="KFN01799.1"/>
    <property type="molecule type" value="Genomic_DNA"/>
</dbReference>
<evidence type="ECO:0000313" key="3">
    <source>
        <dbReference type="Proteomes" id="UP000029389"/>
    </source>
</evidence>
<dbReference type="PATRIC" id="fig|1405.8.peg.4465"/>
<proteinExistence type="predicted"/>
<protein>
    <submittedName>
        <fullName evidence="1">Uncharacterized protein</fullName>
    </submittedName>
</protein>
<dbReference type="Proteomes" id="UP000029389">
    <property type="component" value="Unassembled WGS sequence"/>
</dbReference>
<dbReference type="EMBL" id="QVOD01000024">
    <property type="protein sequence ID" value="RFT65567.1"/>
    <property type="molecule type" value="Genomic_DNA"/>
</dbReference>
<name>A0A090YSH1_9BACI</name>
<sequence length="109" mass="12249">MLDIPINGDTKVTELGAYNSAYEIICISLDPSLKEVSNKKSIYDIEIVNTNWLTADIQVVFYLKEGSEGYKSNLMSLNLIDFFNNVKQVSDQYVDNNGILAADGYYTFS</sequence>
<dbReference type="RefSeq" id="WP_042983220.1">
    <property type="nucleotide sequence ID" value="NZ_JMQC01000008.1"/>
</dbReference>
<evidence type="ECO:0000313" key="4">
    <source>
        <dbReference type="Proteomes" id="UP000264294"/>
    </source>
</evidence>
<reference evidence="2 4" key="2">
    <citation type="submission" date="2018-08" db="EMBL/GenBank/DDBJ databases">
        <title>Bacillus clarus sp. nov. strain PS00077A.</title>
        <authorList>
            <person name="Mendez Acevedo M."/>
            <person name="Carroll L."/>
            <person name="Mukherjee M."/>
            <person name="Wiedmann M."/>
            <person name="Kovac J."/>
        </authorList>
    </citation>
    <scope>NUCLEOTIDE SEQUENCE [LARGE SCALE GENOMIC DNA]</scope>
    <source>
        <strain evidence="2 4">PS00077A</strain>
    </source>
</reference>
<keyword evidence="4" id="KW-1185">Reference proteome</keyword>
<dbReference type="Proteomes" id="UP000264294">
    <property type="component" value="Unassembled WGS sequence"/>
</dbReference>
<evidence type="ECO:0000313" key="2">
    <source>
        <dbReference type="EMBL" id="RFT65567.1"/>
    </source>
</evidence>
<evidence type="ECO:0000313" key="1">
    <source>
        <dbReference type="EMBL" id="KFN01799.1"/>
    </source>
</evidence>
<comment type="caution">
    <text evidence="1">The sequence shown here is derived from an EMBL/GenBank/DDBJ whole genome shotgun (WGS) entry which is preliminary data.</text>
</comment>
<dbReference type="AlphaFoldDB" id="A0A090YSH1"/>